<feature type="compositionally biased region" description="Polar residues" evidence="8">
    <location>
        <begin position="614"/>
        <end position="675"/>
    </location>
</feature>
<reference evidence="10 11" key="1">
    <citation type="submission" date="2020-11" db="EMBL/GenBank/DDBJ databases">
        <title>Kefir isolates.</title>
        <authorList>
            <person name="Marcisauskas S."/>
            <person name="Kim Y."/>
            <person name="Blasche S."/>
        </authorList>
    </citation>
    <scope>NUCLEOTIDE SEQUENCE [LARGE SCALE GENOMIC DNA]</scope>
    <source>
        <strain evidence="10 11">OG2</strain>
    </source>
</reference>
<dbReference type="EMBL" id="PUHR01000241">
    <property type="protein sequence ID" value="KAG0657206.1"/>
    <property type="molecule type" value="Genomic_DNA"/>
</dbReference>
<comment type="caution">
    <text evidence="10">The sequence shown here is derived from an EMBL/GenBank/DDBJ whole genome shotgun (WGS) entry which is preliminary data.</text>
</comment>
<dbReference type="PANTHER" id="PTHR46469">
    <property type="entry name" value="TRANSCRIPTION INITIATION FACTOR TFIID SUBUNIT 8"/>
    <property type="match status" value="1"/>
</dbReference>
<protein>
    <recommendedName>
        <fullName evidence="3">Transcription initiation factor TFIID subunit 8</fullName>
    </recommendedName>
</protein>
<evidence type="ECO:0000256" key="5">
    <source>
        <dbReference type="ARBA" id="ARBA00023163"/>
    </source>
</evidence>
<comment type="subcellular location">
    <subcellularLocation>
        <location evidence="1">Nucleus</location>
    </subcellularLocation>
</comment>
<name>A0A9P6VVU5_MAUEX</name>
<feature type="region of interest" description="Disordered" evidence="8">
    <location>
        <begin position="614"/>
        <end position="681"/>
    </location>
</feature>
<dbReference type="GO" id="GO:0005669">
    <property type="term" value="C:transcription factor TFIID complex"/>
    <property type="evidence" value="ECO:0007669"/>
    <property type="project" value="InterPro"/>
</dbReference>
<keyword evidence="7" id="KW-0175">Coiled coil</keyword>
<evidence type="ECO:0000259" key="9">
    <source>
        <dbReference type="Pfam" id="PF10406"/>
    </source>
</evidence>
<feature type="region of interest" description="Disordered" evidence="8">
    <location>
        <begin position="1"/>
        <end position="40"/>
    </location>
</feature>
<evidence type="ECO:0000256" key="3">
    <source>
        <dbReference type="ARBA" id="ARBA00017307"/>
    </source>
</evidence>
<evidence type="ECO:0000256" key="2">
    <source>
        <dbReference type="ARBA" id="ARBA00008767"/>
    </source>
</evidence>
<feature type="compositionally biased region" description="Polar residues" evidence="8">
    <location>
        <begin position="500"/>
        <end position="513"/>
    </location>
</feature>
<dbReference type="AlphaFoldDB" id="A0A9P6VVU5"/>
<feature type="domain" description="Transcription factor TFIID subunit 8 C-terminal" evidence="9">
    <location>
        <begin position="197"/>
        <end position="245"/>
    </location>
</feature>
<dbReference type="InterPro" id="IPR019473">
    <property type="entry name" value="TFIID_su8_C"/>
</dbReference>
<keyword evidence="5" id="KW-0804">Transcription</keyword>
<evidence type="ECO:0000256" key="6">
    <source>
        <dbReference type="ARBA" id="ARBA00023242"/>
    </source>
</evidence>
<feature type="compositionally biased region" description="Low complexity" evidence="8">
    <location>
        <begin position="1"/>
        <end position="15"/>
    </location>
</feature>
<evidence type="ECO:0000313" key="10">
    <source>
        <dbReference type="EMBL" id="KAG0657206.1"/>
    </source>
</evidence>
<evidence type="ECO:0000256" key="7">
    <source>
        <dbReference type="SAM" id="Coils"/>
    </source>
</evidence>
<comment type="similarity">
    <text evidence="2">Belongs to the TAF8 family.</text>
</comment>
<dbReference type="Proteomes" id="UP000750334">
    <property type="component" value="Unassembled WGS sequence"/>
</dbReference>
<dbReference type="GO" id="GO:0006367">
    <property type="term" value="P:transcription initiation at RNA polymerase II promoter"/>
    <property type="evidence" value="ECO:0007669"/>
    <property type="project" value="TreeGrafter"/>
</dbReference>
<dbReference type="InterPro" id="IPR037818">
    <property type="entry name" value="TAF8"/>
</dbReference>
<feature type="region of interest" description="Disordered" evidence="8">
    <location>
        <begin position="566"/>
        <end position="601"/>
    </location>
</feature>
<proteinExistence type="inferred from homology"/>
<evidence type="ECO:0000256" key="8">
    <source>
        <dbReference type="SAM" id="MobiDB-lite"/>
    </source>
</evidence>
<dbReference type="CDD" id="cd08049">
    <property type="entry name" value="TAF8"/>
    <property type="match status" value="1"/>
</dbReference>
<feature type="compositionally biased region" description="Polar residues" evidence="8">
    <location>
        <begin position="581"/>
        <end position="601"/>
    </location>
</feature>
<feature type="region of interest" description="Disordered" evidence="8">
    <location>
        <begin position="477"/>
        <end position="534"/>
    </location>
</feature>
<dbReference type="OrthoDB" id="2193813at2759"/>
<feature type="compositionally biased region" description="Polar residues" evidence="8">
    <location>
        <begin position="16"/>
        <end position="28"/>
    </location>
</feature>
<evidence type="ECO:0000313" key="11">
    <source>
        <dbReference type="Proteomes" id="UP000750334"/>
    </source>
</evidence>
<keyword evidence="11" id="KW-1185">Reference proteome</keyword>
<dbReference type="Pfam" id="PF10406">
    <property type="entry name" value="TAF8_C"/>
    <property type="match status" value="1"/>
</dbReference>
<evidence type="ECO:0000256" key="1">
    <source>
        <dbReference type="ARBA" id="ARBA00004123"/>
    </source>
</evidence>
<gene>
    <name evidence="10" type="ORF">C6P45_002514</name>
</gene>
<feature type="compositionally biased region" description="Acidic residues" evidence="8">
    <location>
        <begin position="477"/>
        <end position="486"/>
    </location>
</feature>
<keyword evidence="4" id="KW-0805">Transcription regulation</keyword>
<sequence>MSNTVMMTATAMATTKNGQTKATKNNQDGNEDGNMISDLPNPEEIKHQVMEPELESIWLKALALQLKPMNNNTEMSRSGFELLSVLAMEQMDAMASELHRLTTIQRRHKPARTDVSLLLRGFQLNSSDLALTLEQNQYITKQFNSQSDMINRESRDFNEMRNKVKEDKLLNDTPFQMIEQEQIAALPLISSNNLQKYIPSWLPEFPPDHTYMFTPQYNNPTTNEVLIRIKATEEGRQSEKSLIGLLSNQQATKSETILSNIKTEEDKELDEMKHTESMYSPYTKKMISKRKHIKRKPLSTLTHVPKEFNVEEYAHKRIELARAKVIEYEMKQLKRRNDPFLNLTKLILQNGKTTNTLQVDKEVKSTLKKSFRRLLKNIPETRKEKAKAIDEARKRRELKLEELKKLQEKREKERKSDTAISKHLETILFETNFTANGTNKMNSLSADNDDDMGLFDTLDSSDDEGHPIDIKITVDEGETNDNEDEEANRSTIDGTLLPKETTTPSFNITSTQPVPKPHVTIREPTISKDTGDNDVDVDVAVSTVNNIVTASDTTTTVINPDTTTVVNSGNPVSESVDVTGANGSSSSVNIEPNKSTTVTQTDKATLETVQAASTNTTHITNVDQHNDTPSNEPSNTQEATSELNSTATSEPATAVVQSSTDDSITSETADTTNRVVETAPK</sequence>
<organism evidence="10 11">
    <name type="scientific">Maudiozyma exigua</name>
    <name type="common">Yeast</name>
    <name type="synonym">Kazachstania exigua</name>
    <dbReference type="NCBI Taxonomy" id="34358"/>
    <lineage>
        <taxon>Eukaryota</taxon>
        <taxon>Fungi</taxon>
        <taxon>Dikarya</taxon>
        <taxon>Ascomycota</taxon>
        <taxon>Saccharomycotina</taxon>
        <taxon>Saccharomycetes</taxon>
        <taxon>Saccharomycetales</taxon>
        <taxon>Saccharomycetaceae</taxon>
        <taxon>Maudiozyma</taxon>
    </lineage>
</organism>
<dbReference type="PANTHER" id="PTHR46469:SF1">
    <property type="entry name" value="TRANSCRIPTION INITIATION FACTOR TFIID SUBUNIT 8"/>
    <property type="match status" value="1"/>
</dbReference>
<accession>A0A9P6VVU5</accession>
<evidence type="ECO:0000256" key="4">
    <source>
        <dbReference type="ARBA" id="ARBA00023015"/>
    </source>
</evidence>
<feature type="coiled-coil region" evidence="7">
    <location>
        <begin position="389"/>
        <end position="416"/>
    </location>
</feature>
<keyword evidence="6" id="KW-0539">Nucleus</keyword>